<feature type="transmembrane region" description="Helical" evidence="1">
    <location>
        <begin position="12"/>
        <end position="32"/>
    </location>
</feature>
<dbReference type="EMBL" id="JARXRO010000014">
    <property type="protein sequence ID" value="MDH5833588.1"/>
    <property type="molecule type" value="Genomic_DNA"/>
</dbReference>
<evidence type="ECO:0000256" key="1">
    <source>
        <dbReference type="SAM" id="Phobius"/>
    </source>
</evidence>
<evidence type="ECO:0000259" key="3">
    <source>
        <dbReference type="PROSITE" id="PS50405"/>
    </source>
</evidence>
<sequence>MNVYRDSRLPILFYGVPSGCSFGSIVALEWLGRPYQLCRIEMPEIVSSEHYKRINAVGETPTMRTAAGDFISESLAILNHIGAQDLDRGLTFAQGTPAFDRFNQVLAYLNTSLFDAYSPFWYAVEHDLDAPQKKALTDYGRAKVLKAHADLEAMLGDRPWLLGEQRTLADAYFIGIARWNEYHRVVDRQDYPNLQRLYDQLEADPAVVFAHAIERREAAEGTGGFVGEIALDEVLEQLPRVRDVIEVPSIAPVLWA</sequence>
<feature type="domain" description="GST C-terminal" evidence="3">
    <location>
        <begin position="95"/>
        <end position="220"/>
    </location>
</feature>
<dbReference type="CDD" id="cd03057">
    <property type="entry name" value="GST_N_Beta"/>
    <property type="match status" value="1"/>
</dbReference>
<dbReference type="InterPro" id="IPR004045">
    <property type="entry name" value="Glutathione_S-Trfase_N"/>
</dbReference>
<dbReference type="PROSITE" id="PS50404">
    <property type="entry name" value="GST_NTER"/>
    <property type="match status" value="1"/>
</dbReference>
<dbReference type="Gene3D" id="1.20.1050.10">
    <property type="match status" value="1"/>
</dbReference>
<dbReference type="Proteomes" id="UP001156873">
    <property type="component" value="Unassembled WGS sequence"/>
</dbReference>
<dbReference type="PANTHER" id="PTHR44051:SF8">
    <property type="entry name" value="GLUTATHIONE S-TRANSFERASE GSTA"/>
    <property type="match status" value="1"/>
</dbReference>
<evidence type="ECO:0000259" key="2">
    <source>
        <dbReference type="PROSITE" id="PS50404"/>
    </source>
</evidence>
<dbReference type="Gene3D" id="3.40.30.10">
    <property type="entry name" value="Glutaredoxin"/>
    <property type="match status" value="1"/>
</dbReference>
<comment type="caution">
    <text evidence="4">The sequence shown here is derived from an EMBL/GenBank/DDBJ whole genome shotgun (WGS) entry which is preliminary data.</text>
</comment>
<dbReference type="SUPFAM" id="SSF47616">
    <property type="entry name" value="GST C-terminal domain-like"/>
    <property type="match status" value="1"/>
</dbReference>
<dbReference type="InterPro" id="IPR004046">
    <property type="entry name" value="GST_C"/>
</dbReference>
<proteinExistence type="predicted"/>
<organism evidence="4 5">
    <name type="scientific">Luteimonas kalidii</name>
    <dbReference type="NCBI Taxonomy" id="3042025"/>
    <lineage>
        <taxon>Bacteria</taxon>
        <taxon>Pseudomonadati</taxon>
        <taxon>Pseudomonadota</taxon>
        <taxon>Gammaproteobacteria</taxon>
        <taxon>Lysobacterales</taxon>
        <taxon>Lysobacteraceae</taxon>
        <taxon>Luteimonas</taxon>
    </lineage>
</organism>
<accession>A0ABT6JSC0</accession>
<name>A0ABT6JSC0_9GAMM</name>
<dbReference type="PROSITE" id="PS50405">
    <property type="entry name" value="GST_CTER"/>
    <property type="match status" value="1"/>
</dbReference>
<keyword evidence="1" id="KW-0472">Membrane</keyword>
<keyword evidence="5" id="KW-1185">Reference proteome</keyword>
<keyword evidence="1" id="KW-1133">Transmembrane helix</keyword>
<reference evidence="4 5" key="1">
    <citation type="submission" date="2023-04" db="EMBL/GenBank/DDBJ databases">
        <title>Luteimonas sp. M1R5S59.</title>
        <authorList>
            <person name="Sun J.-Q."/>
        </authorList>
    </citation>
    <scope>NUCLEOTIDE SEQUENCE [LARGE SCALE GENOMIC DNA]</scope>
    <source>
        <strain evidence="4 5">M1R5S59</strain>
    </source>
</reference>
<dbReference type="Pfam" id="PF13417">
    <property type="entry name" value="GST_N_3"/>
    <property type="match status" value="1"/>
</dbReference>
<dbReference type="InterPro" id="IPR036282">
    <property type="entry name" value="Glutathione-S-Trfase_C_sf"/>
</dbReference>
<dbReference type="PANTHER" id="PTHR44051">
    <property type="entry name" value="GLUTATHIONE S-TRANSFERASE-RELATED"/>
    <property type="match status" value="1"/>
</dbReference>
<dbReference type="SUPFAM" id="SSF52833">
    <property type="entry name" value="Thioredoxin-like"/>
    <property type="match status" value="1"/>
</dbReference>
<dbReference type="InterPro" id="IPR010987">
    <property type="entry name" value="Glutathione-S-Trfase_C-like"/>
</dbReference>
<evidence type="ECO:0000313" key="4">
    <source>
        <dbReference type="EMBL" id="MDH5833588.1"/>
    </source>
</evidence>
<evidence type="ECO:0000313" key="5">
    <source>
        <dbReference type="Proteomes" id="UP001156873"/>
    </source>
</evidence>
<dbReference type="Pfam" id="PF00043">
    <property type="entry name" value="GST_C"/>
    <property type="match status" value="1"/>
</dbReference>
<protein>
    <submittedName>
        <fullName evidence="4">Glutathione S-transferase family protein</fullName>
    </submittedName>
</protein>
<dbReference type="RefSeq" id="WP_280577869.1">
    <property type="nucleotide sequence ID" value="NZ_JARXRO010000014.1"/>
</dbReference>
<gene>
    <name evidence="4" type="ORF">QFW81_06570</name>
</gene>
<dbReference type="InterPro" id="IPR036249">
    <property type="entry name" value="Thioredoxin-like_sf"/>
</dbReference>
<feature type="domain" description="GST N-terminal" evidence="2">
    <location>
        <begin position="8"/>
        <end position="89"/>
    </location>
</feature>
<keyword evidence="1" id="KW-0812">Transmembrane</keyword>